<comment type="subunit">
    <text evidence="1 4">Homodimer.</text>
</comment>
<comment type="function">
    <text evidence="4">Binds to DNA and alters its conformation. May be involved in regulation of gene expression, nucleoid organization and DNA protection.</text>
</comment>
<sequence length="110" mass="11984">MFKGGGLGNMMKQAQKMQERMQQVQAEIANMEVVGEAGAGMVKVTMLGNHNVRRVAIDPSLMSDDDQEMLEDLIAAAVNDAVRRVEQTSKEKMAEVAGGMNLPPGFKMPF</sequence>
<dbReference type="STRING" id="519453.SAMN04488070_0819"/>
<evidence type="ECO:0000313" key="7">
    <source>
        <dbReference type="Proteomes" id="UP000246964"/>
    </source>
</evidence>
<dbReference type="OrthoDB" id="9808738at2"/>
<comment type="caution">
    <text evidence="6">The sequence shown here is derived from an EMBL/GenBank/DDBJ whole genome shotgun (WGS) entry which is preliminary data.</text>
</comment>
<dbReference type="GO" id="GO:0005829">
    <property type="term" value="C:cytosol"/>
    <property type="evidence" value="ECO:0007669"/>
    <property type="project" value="TreeGrafter"/>
</dbReference>
<protein>
    <recommendedName>
        <fullName evidence="4">Nucleoid-associated protein DET45_10155</fullName>
    </recommendedName>
</protein>
<dbReference type="EMBL" id="QGTT01000001">
    <property type="protein sequence ID" value="PWW15964.1"/>
    <property type="molecule type" value="Genomic_DNA"/>
</dbReference>
<evidence type="ECO:0000256" key="4">
    <source>
        <dbReference type="HAMAP-Rule" id="MF_00274"/>
    </source>
</evidence>
<dbReference type="Pfam" id="PF02575">
    <property type="entry name" value="YbaB_DNA_bd"/>
    <property type="match status" value="1"/>
</dbReference>
<dbReference type="InterPro" id="IPR036894">
    <property type="entry name" value="YbaB-like_sf"/>
</dbReference>
<evidence type="ECO:0000256" key="2">
    <source>
        <dbReference type="ARBA" id="ARBA00022490"/>
    </source>
</evidence>
<feature type="coiled-coil region" evidence="5">
    <location>
        <begin position="7"/>
        <end position="34"/>
    </location>
</feature>
<evidence type="ECO:0000256" key="3">
    <source>
        <dbReference type="ARBA" id="ARBA00023125"/>
    </source>
</evidence>
<dbReference type="GO" id="GO:0003677">
    <property type="term" value="F:DNA binding"/>
    <property type="evidence" value="ECO:0007669"/>
    <property type="project" value="UniProtKB-UniRule"/>
</dbReference>
<comment type="similarity">
    <text evidence="4">Belongs to the YbaB/EbfC family.</text>
</comment>
<dbReference type="PANTHER" id="PTHR33449:SF1">
    <property type="entry name" value="NUCLEOID-ASSOCIATED PROTEIN YBAB"/>
    <property type="match status" value="1"/>
</dbReference>
<keyword evidence="3 4" id="KW-0238">DNA-binding</keyword>
<comment type="subcellular location">
    <subcellularLocation>
        <location evidence="4">Cytoplasm</location>
        <location evidence="4">Nucleoid</location>
    </subcellularLocation>
</comment>
<dbReference type="SUPFAM" id="SSF82607">
    <property type="entry name" value="YbaB-like"/>
    <property type="match status" value="1"/>
</dbReference>
<proteinExistence type="inferred from homology"/>
<organism evidence="6 7">
    <name type="scientific">Pseudidiomarina maritima</name>
    <dbReference type="NCBI Taxonomy" id="519453"/>
    <lineage>
        <taxon>Bacteria</taxon>
        <taxon>Pseudomonadati</taxon>
        <taxon>Pseudomonadota</taxon>
        <taxon>Gammaproteobacteria</taxon>
        <taxon>Alteromonadales</taxon>
        <taxon>Idiomarinaceae</taxon>
        <taxon>Pseudidiomarina</taxon>
    </lineage>
</organism>
<dbReference type="PIRSF" id="PIRSF004555">
    <property type="entry name" value="UCP004555"/>
    <property type="match status" value="1"/>
</dbReference>
<dbReference type="HAMAP" id="MF_00274">
    <property type="entry name" value="DNA_YbaB_EbfC"/>
    <property type="match status" value="1"/>
</dbReference>
<evidence type="ECO:0000313" key="6">
    <source>
        <dbReference type="EMBL" id="PWW15964.1"/>
    </source>
</evidence>
<dbReference type="FunFam" id="3.30.1310.10:FF:000001">
    <property type="entry name" value="Nucleoid-associated protein YbaB"/>
    <property type="match status" value="1"/>
</dbReference>
<gene>
    <name evidence="6" type="ORF">DET45_10155</name>
</gene>
<dbReference type="Proteomes" id="UP000246964">
    <property type="component" value="Unassembled WGS sequence"/>
</dbReference>
<dbReference type="RefSeq" id="WP_110074715.1">
    <property type="nucleotide sequence ID" value="NZ_QGTT01000001.1"/>
</dbReference>
<accession>A0A317QDE8</accession>
<dbReference type="GO" id="GO:0043590">
    <property type="term" value="C:bacterial nucleoid"/>
    <property type="evidence" value="ECO:0007669"/>
    <property type="project" value="UniProtKB-UniRule"/>
</dbReference>
<reference evidence="6 7" key="1">
    <citation type="submission" date="2018-05" db="EMBL/GenBank/DDBJ databases">
        <title>Freshwater and sediment microbial communities from various areas in North America, analyzing microbe dynamics in response to fracking.</title>
        <authorList>
            <person name="Lamendella R."/>
        </authorList>
    </citation>
    <scope>NUCLEOTIDE SEQUENCE [LARGE SCALE GENOMIC DNA]</scope>
    <source>
        <strain evidence="6 7">125B1</strain>
    </source>
</reference>
<name>A0A317QDE8_9GAMM</name>
<dbReference type="NCBIfam" id="TIGR00103">
    <property type="entry name" value="DNA_YbaB_EbfC"/>
    <property type="match status" value="1"/>
</dbReference>
<evidence type="ECO:0000256" key="1">
    <source>
        <dbReference type="ARBA" id="ARBA00011738"/>
    </source>
</evidence>
<dbReference type="InterPro" id="IPR004401">
    <property type="entry name" value="YbaB/EbfC"/>
</dbReference>
<evidence type="ECO:0000256" key="5">
    <source>
        <dbReference type="SAM" id="Coils"/>
    </source>
</evidence>
<keyword evidence="7" id="KW-1185">Reference proteome</keyword>
<keyword evidence="2 4" id="KW-0963">Cytoplasm</keyword>
<dbReference type="PANTHER" id="PTHR33449">
    <property type="entry name" value="NUCLEOID-ASSOCIATED PROTEIN YBAB"/>
    <property type="match status" value="1"/>
</dbReference>
<dbReference type="AlphaFoldDB" id="A0A317QDE8"/>
<keyword evidence="5" id="KW-0175">Coiled coil</keyword>
<dbReference type="Gene3D" id="3.30.1310.10">
    <property type="entry name" value="Nucleoid-associated protein YbaB-like domain"/>
    <property type="match status" value="1"/>
</dbReference>